<evidence type="ECO:0000256" key="6">
    <source>
        <dbReference type="ARBA" id="ARBA00023125"/>
    </source>
</evidence>
<dbReference type="Gene3D" id="1.10.10.60">
    <property type="entry name" value="Homeodomain-like"/>
    <property type="match status" value="2"/>
</dbReference>
<sequence>MTTAGWKVIIADDEPIIREGIHNSVNWEALGMTVVAQAEDGEEALELAVRHGVHILLVDLNMPIMDGLTLVKHIRDQVPDCKVIIISGHDEFSYAQEAIRLNVDDYILKPANPEQLRKVLERVKLELETTMEQNELLKSASRQISKNFPLLRERFCTEWVQGTLTQGEIEEQLSFLKLPSARPAQLCIVRWPETSSNRPLLKENDRQLFLFAIENIISELLQPYPRVTFRDDSGLIVTILWDSVAESVFSDIAGSIQVYLKIPIHLQVEPMEGPITEIAEVYRICKAKLYKESDVSPLVKRAKWHIAEQYSDPDLTLESTARLLQVSPVYLSRIFKQELGTSFVSLVTQTRIKKAVQLLNSTDLTIHDIAGKVGYETQHYFITAFKKAMGIPPNQYRKGGSSS</sequence>
<dbReference type="GO" id="GO:0043565">
    <property type="term" value="F:sequence-specific DNA binding"/>
    <property type="evidence" value="ECO:0007669"/>
    <property type="project" value="InterPro"/>
</dbReference>
<dbReference type="EMBL" id="NMQW01000043">
    <property type="protein sequence ID" value="OXM83541.1"/>
    <property type="molecule type" value="Genomic_DNA"/>
</dbReference>
<feature type="domain" description="Response regulatory" evidence="10">
    <location>
        <begin position="7"/>
        <end position="124"/>
    </location>
</feature>
<dbReference type="PANTHER" id="PTHR42713:SF3">
    <property type="entry name" value="TRANSCRIPTIONAL REGULATORY PROTEIN HPTR"/>
    <property type="match status" value="1"/>
</dbReference>
<evidence type="ECO:0000256" key="8">
    <source>
        <dbReference type="PROSITE-ProRule" id="PRU00169"/>
    </source>
</evidence>
<evidence type="ECO:0000256" key="5">
    <source>
        <dbReference type="ARBA" id="ARBA00023015"/>
    </source>
</evidence>
<dbReference type="Gene3D" id="3.40.50.2300">
    <property type="match status" value="1"/>
</dbReference>
<proteinExistence type="predicted"/>
<dbReference type="CDD" id="cd17536">
    <property type="entry name" value="REC_YesN-like"/>
    <property type="match status" value="1"/>
</dbReference>
<dbReference type="InterPro" id="IPR051552">
    <property type="entry name" value="HptR"/>
</dbReference>
<keyword evidence="3 8" id="KW-0597">Phosphoprotein</keyword>
<keyword evidence="12" id="KW-1185">Reference proteome</keyword>
<dbReference type="SMART" id="SM00448">
    <property type="entry name" value="REC"/>
    <property type="match status" value="1"/>
</dbReference>
<evidence type="ECO:0000313" key="12">
    <source>
        <dbReference type="Proteomes" id="UP000215509"/>
    </source>
</evidence>
<dbReference type="InterPro" id="IPR011006">
    <property type="entry name" value="CheY-like_superfamily"/>
</dbReference>
<reference evidence="11 12" key="1">
    <citation type="submission" date="2017-07" db="EMBL/GenBank/DDBJ databases">
        <title>Genome sequencing and assembly of Paenibacillus rigui.</title>
        <authorList>
            <person name="Mayilraj S."/>
        </authorList>
    </citation>
    <scope>NUCLEOTIDE SEQUENCE [LARGE SCALE GENOMIC DNA]</scope>
    <source>
        <strain evidence="11 12">JCM 16352</strain>
    </source>
</reference>
<keyword evidence="4" id="KW-0902">Two-component regulatory system</keyword>
<dbReference type="OrthoDB" id="342399at2"/>
<evidence type="ECO:0000256" key="4">
    <source>
        <dbReference type="ARBA" id="ARBA00023012"/>
    </source>
</evidence>
<organism evidence="11 12">
    <name type="scientific">Paenibacillus rigui</name>
    <dbReference type="NCBI Taxonomy" id="554312"/>
    <lineage>
        <taxon>Bacteria</taxon>
        <taxon>Bacillati</taxon>
        <taxon>Bacillota</taxon>
        <taxon>Bacilli</taxon>
        <taxon>Bacillales</taxon>
        <taxon>Paenibacillaceae</taxon>
        <taxon>Paenibacillus</taxon>
    </lineage>
</organism>
<evidence type="ECO:0000256" key="3">
    <source>
        <dbReference type="ARBA" id="ARBA00022553"/>
    </source>
</evidence>
<name>A0A229UJJ1_9BACL</name>
<dbReference type="PRINTS" id="PR00032">
    <property type="entry name" value="HTHARAC"/>
</dbReference>
<dbReference type="InterPro" id="IPR001789">
    <property type="entry name" value="Sig_transdc_resp-reg_receiver"/>
</dbReference>
<comment type="subcellular location">
    <subcellularLocation>
        <location evidence="1">Cytoplasm</location>
    </subcellularLocation>
</comment>
<evidence type="ECO:0000256" key="2">
    <source>
        <dbReference type="ARBA" id="ARBA00022490"/>
    </source>
</evidence>
<feature type="domain" description="HTH araC/xylS-type" evidence="9">
    <location>
        <begin position="300"/>
        <end position="399"/>
    </location>
</feature>
<dbReference type="Pfam" id="PF12833">
    <property type="entry name" value="HTH_18"/>
    <property type="match status" value="1"/>
</dbReference>
<dbReference type="GO" id="GO:0000160">
    <property type="term" value="P:phosphorelay signal transduction system"/>
    <property type="evidence" value="ECO:0007669"/>
    <property type="project" value="UniProtKB-KW"/>
</dbReference>
<feature type="modified residue" description="4-aspartylphosphate" evidence="8">
    <location>
        <position position="59"/>
    </location>
</feature>
<dbReference type="RefSeq" id="WP_094017583.1">
    <property type="nucleotide sequence ID" value="NZ_NMQW01000043.1"/>
</dbReference>
<dbReference type="InterPro" id="IPR009057">
    <property type="entry name" value="Homeodomain-like_sf"/>
</dbReference>
<dbReference type="GO" id="GO:0005737">
    <property type="term" value="C:cytoplasm"/>
    <property type="evidence" value="ECO:0007669"/>
    <property type="project" value="UniProtKB-SubCell"/>
</dbReference>
<comment type="caution">
    <text evidence="11">The sequence shown here is derived from an EMBL/GenBank/DDBJ whole genome shotgun (WGS) entry which is preliminary data.</text>
</comment>
<evidence type="ECO:0000256" key="7">
    <source>
        <dbReference type="ARBA" id="ARBA00023163"/>
    </source>
</evidence>
<dbReference type="PROSITE" id="PS01124">
    <property type="entry name" value="HTH_ARAC_FAMILY_2"/>
    <property type="match status" value="1"/>
</dbReference>
<dbReference type="PANTHER" id="PTHR42713">
    <property type="entry name" value="HISTIDINE KINASE-RELATED"/>
    <property type="match status" value="1"/>
</dbReference>
<dbReference type="InterPro" id="IPR018060">
    <property type="entry name" value="HTH_AraC"/>
</dbReference>
<dbReference type="InterPro" id="IPR020449">
    <property type="entry name" value="Tscrpt_reg_AraC-type_HTH"/>
</dbReference>
<gene>
    <name evidence="11" type="ORF">CF651_24830</name>
</gene>
<evidence type="ECO:0000313" key="11">
    <source>
        <dbReference type="EMBL" id="OXM83541.1"/>
    </source>
</evidence>
<protein>
    <submittedName>
        <fullName evidence="11">DNA-binding response regulator</fullName>
    </submittedName>
</protein>
<dbReference type="SUPFAM" id="SSF52172">
    <property type="entry name" value="CheY-like"/>
    <property type="match status" value="1"/>
</dbReference>
<dbReference type="PROSITE" id="PS50110">
    <property type="entry name" value="RESPONSE_REGULATORY"/>
    <property type="match status" value="1"/>
</dbReference>
<keyword evidence="5" id="KW-0805">Transcription regulation</keyword>
<keyword evidence="7" id="KW-0804">Transcription</keyword>
<dbReference type="Pfam" id="PF00072">
    <property type="entry name" value="Response_reg"/>
    <property type="match status" value="1"/>
</dbReference>
<dbReference type="Proteomes" id="UP000215509">
    <property type="component" value="Unassembled WGS sequence"/>
</dbReference>
<dbReference type="SMART" id="SM00342">
    <property type="entry name" value="HTH_ARAC"/>
    <property type="match status" value="1"/>
</dbReference>
<dbReference type="SUPFAM" id="SSF46689">
    <property type="entry name" value="Homeodomain-like"/>
    <property type="match status" value="1"/>
</dbReference>
<accession>A0A229UJJ1</accession>
<evidence type="ECO:0000259" key="10">
    <source>
        <dbReference type="PROSITE" id="PS50110"/>
    </source>
</evidence>
<dbReference type="GO" id="GO:0003700">
    <property type="term" value="F:DNA-binding transcription factor activity"/>
    <property type="evidence" value="ECO:0007669"/>
    <property type="project" value="InterPro"/>
</dbReference>
<keyword evidence="6 11" id="KW-0238">DNA-binding</keyword>
<keyword evidence="2" id="KW-0963">Cytoplasm</keyword>
<evidence type="ECO:0000259" key="9">
    <source>
        <dbReference type="PROSITE" id="PS01124"/>
    </source>
</evidence>
<dbReference type="AlphaFoldDB" id="A0A229UJJ1"/>
<evidence type="ECO:0000256" key="1">
    <source>
        <dbReference type="ARBA" id="ARBA00004496"/>
    </source>
</evidence>